<proteinExistence type="predicted"/>
<dbReference type="AlphaFoldDB" id="A0A1X6NRZ3"/>
<organism evidence="1 2">
    <name type="scientific">Porphyra umbilicalis</name>
    <name type="common">Purple laver</name>
    <name type="synonym">Red alga</name>
    <dbReference type="NCBI Taxonomy" id="2786"/>
    <lineage>
        <taxon>Eukaryota</taxon>
        <taxon>Rhodophyta</taxon>
        <taxon>Bangiophyceae</taxon>
        <taxon>Bangiales</taxon>
        <taxon>Bangiaceae</taxon>
        <taxon>Porphyra</taxon>
    </lineage>
</organism>
<dbReference type="Proteomes" id="UP000218209">
    <property type="component" value="Unassembled WGS sequence"/>
</dbReference>
<protein>
    <recommendedName>
        <fullName evidence="3">Phosphoribulokinase/uridine kinase domain-containing protein</fullName>
    </recommendedName>
</protein>
<dbReference type="SUPFAM" id="SSF52540">
    <property type="entry name" value="P-loop containing nucleoside triphosphate hydrolases"/>
    <property type="match status" value="1"/>
</dbReference>
<dbReference type="OrthoDB" id="347435at2759"/>
<evidence type="ECO:0008006" key="3">
    <source>
        <dbReference type="Google" id="ProtNLM"/>
    </source>
</evidence>
<reference evidence="1 2" key="1">
    <citation type="submission" date="2017-03" db="EMBL/GenBank/DDBJ databases">
        <title>WGS assembly of Porphyra umbilicalis.</title>
        <authorList>
            <person name="Brawley S.H."/>
            <person name="Blouin N.A."/>
            <person name="Ficko-Blean E."/>
            <person name="Wheeler G.L."/>
            <person name="Lohr M."/>
            <person name="Goodson H.V."/>
            <person name="Jenkins J.W."/>
            <person name="Blaby-Haas C.E."/>
            <person name="Helliwell K.E."/>
            <person name="Chan C."/>
            <person name="Marriage T."/>
            <person name="Bhattacharya D."/>
            <person name="Klein A.S."/>
            <person name="Badis Y."/>
            <person name="Brodie J."/>
            <person name="Cao Y."/>
            <person name="Collen J."/>
            <person name="Dittami S.M."/>
            <person name="Gachon C.M."/>
            <person name="Green B.R."/>
            <person name="Karpowicz S."/>
            <person name="Kim J.W."/>
            <person name="Kudahl U."/>
            <person name="Lin S."/>
            <person name="Michel G."/>
            <person name="Mittag M."/>
            <person name="Olson B.J."/>
            <person name="Pangilinan J."/>
            <person name="Peng Y."/>
            <person name="Qiu H."/>
            <person name="Shu S."/>
            <person name="Singer J.T."/>
            <person name="Smith A.G."/>
            <person name="Sprecher B.N."/>
            <person name="Wagner V."/>
            <person name="Wang W."/>
            <person name="Wang Z.-Y."/>
            <person name="Yan J."/>
            <person name="Yarish C."/>
            <person name="Zoeuner-Riek S."/>
            <person name="Zhuang Y."/>
            <person name="Zou Y."/>
            <person name="Lindquist E.A."/>
            <person name="Grimwood J."/>
            <person name="Barry K."/>
            <person name="Rokhsar D.S."/>
            <person name="Schmutz J."/>
            <person name="Stiller J.W."/>
            <person name="Grossman A.R."/>
            <person name="Prochnik S.E."/>
        </authorList>
    </citation>
    <scope>NUCLEOTIDE SEQUENCE [LARGE SCALE GENOMIC DNA]</scope>
    <source>
        <strain evidence="1">4086291</strain>
    </source>
</reference>
<dbReference type="EMBL" id="KV919140">
    <property type="protein sequence ID" value="OSX71381.1"/>
    <property type="molecule type" value="Genomic_DNA"/>
</dbReference>
<evidence type="ECO:0000313" key="2">
    <source>
        <dbReference type="Proteomes" id="UP000218209"/>
    </source>
</evidence>
<evidence type="ECO:0000313" key="1">
    <source>
        <dbReference type="EMBL" id="OSX71381.1"/>
    </source>
</evidence>
<gene>
    <name evidence="1" type="ORF">BU14_0541s0004</name>
</gene>
<keyword evidence="2" id="KW-1185">Reference proteome</keyword>
<accession>A0A1X6NRZ3</accession>
<dbReference type="Gene3D" id="3.40.50.300">
    <property type="entry name" value="P-loop containing nucleotide triphosphate hydrolases"/>
    <property type="match status" value="1"/>
</dbReference>
<dbReference type="InterPro" id="IPR027417">
    <property type="entry name" value="P-loop_NTPase"/>
</dbReference>
<sequence>MGGMAFCSPVPIRSLHISSASAVTTTTTITTTTTTTAAAFRPLPTARTPFGSSCSTRTLHAHVRLRPHPLSAMASVAAPKVASSAAPFLAPVQPVTAEGPVECVTPPRPCRRRIRPTCSVAQVPASVNVGYIVDGIVFRSARLDEDAIDWAEWARLGGVLEGLLGAKTDEDRAAMQERVHRYYLPLFFWMRGVVATAAADWDGKGDAPPPVVLGISCPQGGGKSTMVRLFEHLFAKSNLPCIQASLDDFYLTRADQLALAAKHPGNALLAERGLPGTHDVDLLAATLDSLRAGRPTPIPRYNKTAFAGRGDRADVASWPVSPPGLRVILLEGWALGFSSSVPSAAPLVCPDMAAVDVYTGSHLAAVNAQVDALVCISAEDVHYVYGWREQAEAETRAKGLGGLTSEQVRAFVGGFMPCYEQYGECLRQEVAAGTWAGKPALGVTIDVNRKPIA</sequence>
<name>A0A1X6NRZ3_PORUM</name>
<dbReference type="PANTHER" id="PTHR10285">
    <property type="entry name" value="URIDINE KINASE"/>
    <property type="match status" value="1"/>
</dbReference>